<organism evidence="1 2">
    <name type="scientific">Lipomyces orientalis</name>
    <dbReference type="NCBI Taxonomy" id="1233043"/>
    <lineage>
        <taxon>Eukaryota</taxon>
        <taxon>Fungi</taxon>
        <taxon>Dikarya</taxon>
        <taxon>Ascomycota</taxon>
        <taxon>Saccharomycotina</taxon>
        <taxon>Lipomycetes</taxon>
        <taxon>Lipomycetales</taxon>
        <taxon>Lipomycetaceae</taxon>
        <taxon>Lipomyces</taxon>
    </lineage>
</organism>
<keyword evidence="2" id="KW-1185">Reference proteome</keyword>
<evidence type="ECO:0000313" key="1">
    <source>
        <dbReference type="EMBL" id="KAK9322924.1"/>
    </source>
</evidence>
<proteinExistence type="predicted"/>
<sequence length="77" mass="8249">MESVVVKIKLENAITTMLWLVPCSGARVVVGCCAPCRMTPSSISRANPGLTTHICAIWYTSPMANATVIVSMTHLTI</sequence>
<dbReference type="Proteomes" id="UP001489719">
    <property type="component" value="Unassembled WGS sequence"/>
</dbReference>
<name>A0ACC3TP31_9ASCO</name>
<comment type="caution">
    <text evidence="1">The sequence shown here is derived from an EMBL/GenBank/DDBJ whole genome shotgun (WGS) entry which is preliminary data.</text>
</comment>
<dbReference type="EMBL" id="MU970068">
    <property type="protein sequence ID" value="KAK9322924.1"/>
    <property type="molecule type" value="Genomic_DNA"/>
</dbReference>
<reference evidence="2" key="1">
    <citation type="journal article" date="2024" name="Front. Bioeng. Biotechnol.">
        <title>Genome-scale model development and genomic sequencing of the oleaginous clade Lipomyces.</title>
        <authorList>
            <person name="Czajka J.J."/>
            <person name="Han Y."/>
            <person name="Kim J."/>
            <person name="Mondo S.J."/>
            <person name="Hofstad B.A."/>
            <person name="Robles A."/>
            <person name="Haridas S."/>
            <person name="Riley R."/>
            <person name="LaButti K."/>
            <person name="Pangilinan J."/>
            <person name="Andreopoulos W."/>
            <person name="Lipzen A."/>
            <person name="Yan J."/>
            <person name="Wang M."/>
            <person name="Ng V."/>
            <person name="Grigoriev I.V."/>
            <person name="Spatafora J.W."/>
            <person name="Magnuson J.K."/>
            <person name="Baker S.E."/>
            <person name="Pomraning K.R."/>
        </authorList>
    </citation>
    <scope>NUCLEOTIDE SEQUENCE [LARGE SCALE GENOMIC DNA]</scope>
    <source>
        <strain evidence="2">CBS 10300</strain>
    </source>
</reference>
<evidence type="ECO:0000313" key="2">
    <source>
        <dbReference type="Proteomes" id="UP001489719"/>
    </source>
</evidence>
<protein>
    <submittedName>
        <fullName evidence="1">Uncharacterized protein</fullName>
    </submittedName>
</protein>
<accession>A0ACC3TP31</accession>
<gene>
    <name evidence="1" type="ORF">V1517DRAFT_321746</name>
</gene>